<organism evidence="2 3">
    <name type="scientific">Vibrio quintilis</name>
    <dbReference type="NCBI Taxonomy" id="1117707"/>
    <lineage>
        <taxon>Bacteria</taxon>
        <taxon>Pseudomonadati</taxon>
        <taxon>Pseudomonadota</taxon>
        <taxon>Gammaproteobacteria</taxon>
        <taxon>Vibrionales</taxon>
        <taxon>Vibrionaceae</taxon>
        <taxon>Vibrio</taxon>
    </lineage>
</organism>
<dbReference type="Proteomes" id="UP000184600">
    <property type="component" value="Unassembled WGS sequence"/>
</dbReference>
<dbReference type="PANTHER" id="PTHR43162:SF1">
    <property type="entry name" value="PRESTALK A DIFFERENTIATION PROTEIN A"/>
    <property type="match status" value="1"/>
</dbReference>
<dbReference type="Pfam" id="PF01370">
    <property type="entry name" value="Epimerase"/>
    <property type="match status" value="1"/>
</dbReference>
<dbReference type="InterPro" id="IPR001509">
    <property type="entry name" value="Epimerase_deHydtase"/>
</dbReference>
<sequence>MKTITIIGAGWLGQPLAHFLNDKNYQIFASRTSQTGAQELTEQGLKGFCCQFGNTAPELARMLTQQQAEVVIGCFPPGFRQNKSVQYIHDWQTLVEQSKLAGVKKIIMISSTGVYPDLPETMTEEKASLRLAREESIFSEKSRVLLAAEQQVLDSGMDYVILRCSGLFGPQRHPSRFVRNLKQISRLAPANMVHQTDVIRAITFAIDHLSCEVMNVTTPETVSKALFYQAAIKSAKVDTPMPPLTETSDKLISAEKLCQAGFKYRFQTTLEALAHTEI</sequence>
<evidence type="ECO:0000313" key="2">
    <source>
        <dbReference type="EMBL" id="SHO56130.1"/>
    </source>
</evidence>
<dbReference type="Gene3D" id="3.40.50.720">
    <property type="entry name" value="NAD(P)-binding Rossmann-like Domain"/>
    <property type="match status" value="1"/>
</dbReference>
<dbReference type="SUPFAM" id="SSF51735">
    <property type="entry name" value="NAD(P)-binding Rossmann-fold domains"/>
    <property type="match status" value="1"/>
</dbReference>
<evidence type="ECO:0000259" key="1">
    <source>
        <dbReference type="Pfam" id="PF01370"/>
    </source>
</evidence>
<dbReference type="OrthoDB" id="751203at2"/>
<reference evidence="3" key="1">
    <citation type="submission" date="2016-12" db="EMBL/GenBank/DDBJ databases">
        <authorList>
            <person name="Rodrigo-Torres L."/>
            <person name="Arahal R.D."/>
            <person name="Lucena T."/>
        </authorList>
    </citation>
    <scope>NUCLEOTIDE SEQUENCE [LARGE SCALE GENOMIC DNA]</scope>
</reference>
<accession>A0A1M7YU02</accession>
<dbReference type="STRING" id="1117707.VQ7734_01893"/>
<evidence type="ECO:0000313" key="3">
    <source>
        <dbReference type="Proteomes" id="UP000184600"/>
    </source>
</evidence>
<dbReference type="PANTHER" id="PTHR43162">
    <property type="match status" value="1"/>
</dbReference>
<name>A0A1M7YU02_9VIBR</name>
<feature type="domain" description="NAD-dependent epimerase/dehydratase" evidence="1">
    <location>
        <begin position="5"/>
        <end position="214"/>
    </location>
</feature>
<dbReference type="AlphaFoldDB" id="A0A1M7YU02"/>
<proteinExistence type="predicted"/>
<dbReference type="RefSeq" id="WP_073581805.1">
    <property type="nucleotide sequence ID" value="NZ_AP024897.1"/>
</dbReference>
<protein>
    <submittedName>
        <fullName evidence="2">NAD dependent epimerase/dehydratase family protein</fullName>
    </submittedName>
</protein>
<dbReference type="InterPro" id="IPR051604">
    <property type="entry name" value="Ergot_Alk_Oxidoreductase"/>
</dbReference>
<dbReference type="EMBL" id="FRFG01000021">
    <property type="protein sequence ID" value="SHO56130.1"/>
    <property type="molecule type" value="Genomic_DNA"/>
</dbReference>
<gene>
    <name evidence="2" type="ORF">VQ7734_01893</name>
</gene>
<keyword evidence="3" id="KW-1185">Reference proteome</keyword>
<dbReference type="InterPro" id="IPR036291">
    <property type="entry name" value="NAD(P)-bd_dom_sf"/>
</dbReference>